<dbReference type="SMART" id="SM00591">
    <property type="entry name" value="RWD"/>
    <property type="match status" value="1"/>
</dbReference>
<dbReference type="Gene3D" id="3.10.110.10">
    <property type="entry name" value="Ubiquitin Conjugating Enzyme"/>
    <property type="match status" value="1"/>
</dbReference>
<evidence type="ECO:0000256" key="2">
    <source>
        <dbReference type="ARBA" id="ARBA00022527"/>
    </source>
</evidence>
<dbReference type="Gene3D" id="1.10.510.10">
    <property type="entry name" value="Transferase(Phosphotransferase) domain 1"/>
    <property type="match status" value="2"/>
</dbReference>
<dbReference type="GO" id="GO:0005524">
    <property type="term" value="F:ATP binding"/>
    <property type="evidence" value="ECO:0007669"/>
    <property type="project" value="UniProtKB-UniRule"/>
</dbReference>
<dbReference type="GO" id="GO:0000049">
    <property type="term" value="F:tRNA binding"/>
    <property type="evidence" value="ECO:0007669"/>
    <property type="project" value="EnsemblFungi"/>
</dbReference>
<dbReference type="GO" id="GO:0005634">
    <property type="term" value="C:nucleus"/>
    <property type="evidence" value="ECO:0007669"/>
    <property type="project" value="TreeGrafter"/>
</dbReference>
<keyword evidence="5" id="KW-0418">Kinase</keyword>
<dbReference type="GO" id="GO:1903833">
    <property type="term" value="P:positive regulation of cellular response to amino acid starvation"/>
    <property type="evidence" value="ECO:0007669"/>
    <property type="project" value="EnsemblFungi"/>
</dbReference>
<dbReference type="GO" id="GO:0004860">
    <property type="term" value="F:protein kinase inhibitor activity"/>
    <property type="evidence" value="ECO:0007669"/>
    <property type="project" value="EnsemblFungi"/>
</dbReference>
<feature type="region of interest" description="Disordered" evidence="14">
    <location>
        <begin position="674"/>
        <end position="694"/>
    </location>
</feature>
<dbReference type="Pfam" id="PF12745">
    <property type="entry name" value="HGTP_anticodon2"/>
    <property type="match status" value="1"/>
</dbReference>
<feature type="region of interest" description="Disordered" evidence="14">
    <location>
        <begin position="565"/>
        <end position="584"/>
    </location>
</feature>
<dbReference type="GO" id="GO:0000077">
    <property type="term" value="P:DNA damage checkpoint signaling"/>
    <property type="evidence" value="ECO:0007669"/>
    <property type="project" value="EnsemblFungi"/>
</dbReference>
<dbReference type="PROSITE" id="PS00108">
    <property type="entry name" value="PROTEIN_KINASE_ST"/>
    <property type="match status" value="1"/>
</dbReference>
<dbReference type="GO" id="GO:0140469">
    <property type="term" value="P:GCN2-mediated signaling"/>
    <property type="evidence" value="ECO:0007669"/>
    <property type="project" value="EnsemblFungi"/>
</dbReference>
<dbReference type="Gene3D" id="3.30.930.10">
    <property type="entry name" value="Bira Bifunctional Protein, Domain 2"/>
    <property type="match status" value="1"/>
</dbReference>
<sequence length="1654" mass="188218">MLDGNSIEEYYDLQENEVEALKSIYMDDFKDKTQSKSAWNKKPSPKFEIHLYSYEDDPTVSLTLDIELTSTYPLTVPNIKIKNQVHVLSSQSQYLEKFIKERSKELRGTEMIFEITQTIKEQLDIYQKAANTNSLEDERLLRIKQEQEQLEAQERQMAAREEAKRQKDLERTNMLIEKEMEKRHIDNKELDGKHVDQYEDVDDSLMYPPQQQIDSGEACVFDRVITVRLSNNITLQFKAVTRCLTSRPQGILSFGKLSIVKPYLHPSAEESKIYKKGLKTLEDESLFCLIEVELENPFFGTSSGKKEVQDLEKELDSLVDFRHENVSSLYAYSIEPITQKGRQRGAFFKIKLLTEYSSLGTLQDLLSTIKFVNLASARSWIIQLIEGLEQLHKAGLIHKYINLSSICLFNNKDLGAVTAKLKHPTYGYRLVNMLSKYPNKSHGVEVSVIKNTWCAPELRDNQEPQRKTDVWNLGVLFVELIVGAEAIKEYDTPDDFLCSVPLDESLKDFIKSIFIEKPRKRPAPLELLPSKFLRTNIDQPNPNLLARTPGNNVEDLTASMMSSSLSVGSSHSGRHPRRSFNNGDRFSYSGGGTAGVISRYAQDFEESAILGKGAFGKVIKARNRLDGRFYAIKKIRHREDKLSSILNEVMLLARLNHQYVVRYYAAWLEDDHDETPFADSESEDTAEEEDSKDFDEIDDIGHTMSFSRPDINRSHTLDFISNSMHDDYPEIEFGFSSSDEDHEHSDNSDIEEISSQASEPKLMRSAIFKNKKKMSTLFIQMEYCENHTLHDLINSGSLQMQRDEYFRLFREILEALSHIHAQGIIHRDLKPMNIFIDQSKNIKVGDFGLAKNVHNSISSVSKLEKNSYQNSEDLTSEVGTTLYVANEVLTGEGNYDSKVDMYSLGIIFFEMIYKLSTGMERVMVLKDLRLPNVKFPNEFSPAKYPVEKKIIRELLDHNPRVRPSADKLLKSGLLPVKEQDQIVKEALKSLADPSSPWQEQVRETLFNQPYSLANDVLYDKKRDPLPISNQLLNKQMIKEITSIFEIHGAVETKEPPLMFPKSPLYSMQNVYEVLDKTGTVLQLAYDLTLPMARYLAKTNSSLEKLFRIEYVYRPDPSNSTAEPGKFAEIDFDIISSESTDLAFHDAETIKVIDEIITIFPVFKKSSTSIVINHCGILDIIFDFCGIDKAQRPIVCNTLSQVGFTKTMKQAKQDLREQLNITSTVLHELEQFDFRLNPENTKARLHRLMVDSVHLAKIDSYILYLSKVLNYLKLFGVNTSIFISPLSNYNASFYNNGIMFQAVNEEKRRTIIAAGGRYDSLISYLSRPSGDSSFHLQHAVGFNLACEKVFSNMQSFMRLNGSKKSSSKSKRNFLKDTETKVDWNPKRCDVLVSSLSSTLWKTYGIEVVKKLWNAGISADIFKNTHGVEDILTSAQDNGAKWVVLIKQQQQQYASHSMNKKKYKPLKLKNIETSADIDVDIDELLSIVQSDLHDQNLAGSINSLPGSSGQEIYGNDNSSDESLSNGLNQSFTFDNQKVVHISNEATRSSKKSTKKDRWSVEENARKTSNSILSDISSVPVIAIDPVRDEVLDMMSITSVAQKDEWIRKVGGVSNSTPRSFATSIYNALSKEASKGTKWIIVTCPKTGKSCICDLQR</sequence>
<dbReference type="RefSeq" id="XP_019038151.1">
    <property type="nucleotide sequence ID" value="XM_019184903.1"/>
</dbReference>
<dbReference type="GO" id="GO:1990611">
    <property type="term" value="P:regulation of cytoplasmic translational initiation in response to stress"/>
    <property type="evidence" value="ECO:0007669"/>
    <property type="project" value="EnsemblFungi"/>
</dbReference>
<dbReference type="PROSITE" id="PS50011">
    <property type="entry name" value="PROTEIN_KINASE_DOM"/>
    <property type="match status" value="2"/>
</dbReference>
<evidence type="ECO:0000256" key="9">
    <source>
        <dbReference type="ARBA" id="ARBA00048679"/>
    </source>
</evidence>
<evidence type="ECO:0000259" key="16">
    <source>
        <dbReference type="PROSITE" id="PS50908"/>
    </source>
</evidence>
<dbReference type="Gene3D" id="3.30.200.20">
    <property type="entry name" value="Phosphorylase Kinase, domain 1"/>
    <property type="match status" value="1"/>
</dbReference>
<dbReference type="GeneID" id="30202149"/>
<organism evidence="17 18">
    <name type="scientific">Wickerhamomyces anomalus (strain ATCC 58044 / CBS 1984 / NCYC 433 / NRRL Y-366-8)</name>
    <name type="common">Yeast</name>
    <name type="synonym">Hansenula anomala</name>
    <dbReference type="NCBI Taxonomy" id="683960"/>
    <lineage>
        <taxon>Eukaryota</taxon>
        <taxon>Fungi</taxon>
        <taxon>Dikarya</taxon>
        <taxon>Ascomycota</taxon>
        <taxon>Saccharomycotina</taxon>
        <taxon>Saccharomycetes</taxon>
        <taxon>Phaffomycetales</taxon>
        <taxon>Wickerhamomycetaceae</taxon>
        <taxon>Wickerhamomyces</taxon>
    </lineage>
</organism>
<dbReference type="Gene3D" id="3.40.50.800">
    <property type="entry name" value="Anticodon-binding domain"/>
    <property type="match status" value="1"/>
</dbReference>
<gene>
    <name evidence="17" type="ORF">WICANDRAFT_79490</name>
</gene>
<keyword evidence="4 11" id="KW-0547">Nucleotide-binding</keyword>
<evidence type="ECO:0000313" key="18">
    <source>
        <dbReference type="Proteomes" id="UP000094112"/>
    </source>
</evidence>
<dbReference type="SUPFAM" id="SSF54495">
    <property type="entry name" value="UBC-like"/>
    <property type="match status" value="1"/>
</dbReference>
<evidence type="ECO:0000256" key="12">
    <source>
        <dbReference type="PROSITE-ProRule" id="PRU10141"/>
    </source>
</evidence>
<evidence type="ECO:0000256" key="3">
    <source>
        <dbReference type="ARBA" id="ARBA00022679"/>
    </source>
</evidence>
<keyword evidence="18" id="KW-1185">Reference proteome</keyword>
<dbReference type="STRING" id="683960.A0A1E3P177"/>
<evidence type="ECO:0000256" key="5">
    <source>
        <dbReference type="ARBA" id="ARBA00022777"/>
    </source>
</evidence>
<reference evidence="17 18" key="1">
    <citation type="journal article" date="2016" name="Proc. Natl. Acad. Sci. U.S.A.">
        <title>Comparative genomics of biotechnologically important yeasts.</title>
        <authorList>
            <person name="Riley R."/>
            <person name="Haridas S."/>
            <person name="Wolfe K.H."/>
            <person name="Lopes M.R."/>
            <person name="Hittinger C.T."/>
            <person name="Goeker M."/>
            <person name="Salamov A.A."/>
            <person name="Wisecaver J.H."/>
            <person name="Long T.M."/>
            <person name="Calvey C.H."/>
            <person name="Aerts A.L."/>
            <person name="Barry K.W."/>
            <person name="Choi C."/>
            <person name="Clum A."/>
            <person name="Coughlan A.Y."/>
            <person name="Deshpande S."/>
            <person name="Douglass A.P."/>
            <person name="Hanson S.J."/>
            <person name="Klenk H.-P."/>
            <person name="LaButti K.M."/>
            <person name="Lapidus A."/>
            <person name="Lindquist E.A."/>
            <person name="Lipzen A.M."/>
            <person name="Meier-Kolthoff J.P."/>
            <person name="Ohm R.A."/>
            <person name="Otillar R.P."/>
            <person name="Pangilinan J.L."/>
            <person name="Peng Y."/>
            <person name="Rokas A."/>
            <person name="Rosa C.A."/>
            <person name="Scheuner C."/>
            <person name="Sibirny A.A."/>
            <person name="Slot J.C."/>
            <person name="Stielow J.B."/>
            <person name="Sun H."/>
            <person name="Kurtzman C.P."/>
            <person name="Blackwell M."/>
            <person name="Grigoriev I.V."/>
            <person name="Jeffries T.W."/>
        </authorList>
    </citation>
    <scope>NUCLEOTIDE SEQUENCE [LARGE SCALE GENOMIC DNA]</scope>
    <source>
        <strain evidence="18">ATCC 58044 / CBS 1984 / NCYC 433 / NRRL Y-366-8</strain>
    </source>
</reference>
<dbReference type="InterPro" id="IPR008271">
    <property type="entry name" value="Ser/Thr_kinase_AS"/>
</dbReference>
<dbReference type="EC" id="2.7.11.1" evidence="1"/>
<dbReference type="GO" id="GO:0015935">
    <property type="term" value="C:small ribosomal subunit"/>
    <property type="evidence" value="ECO:0007669"/>
    <property type="project" value="EnsemblFungi"/>
</dbReference>
<dbReference type="InterPro" id="IPR006575">
    <property type="entry name" value="RWD_dom"/>
</dbReference>
<dbReference type="GO" id="GO:0004694">
    <property type="term" value="F:eukaryotic translation initiation factor 2alpha kinase activity"/>
    <property type="evidence" value="ECO:0007669"/>
    <property type="project" value="EnsemblFungi"/>
</dbReference>
<comment type="catalytic activity">
    <reaction evidence="8">
        <text>L-threonyl-[protein] + ATP = O-phospho-L-threonyl-[protein] + ADP + H(+)</text>
        <dbReference type="Rhea" id="RHEA:46608"/>
        <dbReference type="Rhea" id="RHEA-COMP:11060"/>
        <dbReference type="Rhea" id="RHEA-COMP:11605"/>
        <dbReference type="ChEBI" id="CHEBI:15378"/>
        <dbReference type="ChEBI" id="CHEBI:30013"/>
        <dbReference type="ChEBI" id="CHEBI:30616"/>
        <dbReference type="ChEBI" id="CHEBI:61977"/>
        <dbReference type="ChEBI" id="CHEBI:456216"/>
        <dbReference type="EC" id="2.7.11.1"/>
    </reaction>
</comment>
<dbReference type="PIRSF" id="PIRSF000660">
    <property type="entry name" value="Ser/Thr_PK_GCN2"/>
    <property type="match status" value="1"/>
</dbReference>
<dbReference type="Pfam" id="PF05773">
    <property type="entry name" value="RWD"/>
    <property type="match status" value="1"/>
</dbReference>
<dbReference type="Pfam" id="PF13393">
    <property type="entry name" value="tRNA-synt_His"/>
    <property type="match status" value="1"/>
</dbReference>
<dbReference type="InterPro" id="IPR016135">
    <property type="entry name" value="UBQ-conjugating_enzyme/RWD"/>
</dbReference>
<dbReference type="PANTHER" id="PTHR11042:SF136">
    <property type="entry name" value="EIF-2-ALPHA KINASE GCN2"/>
    <property type="match status" value="1"/>
</dbReference>
<dbReference type="GO" id="GO:0071264">
    <property type="term" value="P:positive regulation of translational initiation in response to starvation"/>
    <property type="evidence" value="ECO:0007669"/>
    <property type="project" value="EnsemblFungi"/>
</dbReference>
<accession>A0A1E3P177</accession>
<feature type="active site" description="Proton acceptor" evidence="10">
    <location>
        <position position="828"/>
    </location>
</feature>
<dbReference type="GO" id="GO:0071232">
    <property type="term" value="P:cellular response to histidine"/>
    <property type="evidence" value="ECO:0007669"/>
    <property type="project" value="EnsemblFungi"/>
</dbReference>
<dbReference type="InterPro" id="IPR017441">
    <property type="entry name" value="Protein_kinase_ATP_BS"/>
</dbReference>
<evidence type="ECO:0000313" key="17">
    <source>
        <dbReference type="EMBL" id="ODQ58944.1"/>
    </source>
</evidence>
<dbReference type="GO" id="GO:0034198">
    <property type="term" value="P:cellular response to amino acid starvation"/>
    <property type="evidence" value="ECO:0007669"/>
    <property type="project" value="EnsemblFungi"/>
</dbReference>
<dbReference type="InterPro" id="IPR011009">
    <property type="entry name" value="Kinase-like_dom_sf"/>
</dbReference>
<protein>
    <recommendedName>
        <fullName evidence="1">non-specific serine/threonine protein kinase</fullName>
        <ecNumber evidence="1">2.7.11.1</ecNumber>
    </recommendedName>
</protein>
<dbReference type="PROSITE" id="PS50908">
    <property type="entry name" value="RWD"/>
    <property type="match status" value="1"/>
</dbReference>
<dbReference type="PROSITE" id="PS00107">
    <property type="entry name" value="PROTEIN_KINASE_ATP"/>
    <property type="match status" value="1"/>
</dbReference>
<evidence type="ECO:0000256" key="11">
    <source>
        <dbReference type="PIRSR" id="PIRSR000660-2"/>
    </source>
</evidence>
<feature type="region of interest" description="Disordered" evidence="14">
    <location>
        <begin position="734"/>
        <end position="754"/>
    </location>
</feature>
<feature type="binding site" evidence="11">
    <location>
        <position position="633"/>
    </location>
    <ligand>
        <name>ATP</name>
        <dbReference type="ChEBI" id="CHEBI:30616"/>
    </ligand>
</feature>
<evidence type="ECO:0000256" key="14">
    <source>
        <dbReference type="SAM" id="MobiDB-lite"/>
    </source>
</evidence>
<evidence type="ECO:0000256" key="4">
    <source>
        <dbReference type="ARBA" id="ARBA00022741"/>
    </source>
</evidence>
<dbReference type="OrthoDB" id="341578at2759"/>
<keyword evidence="3" id="KW-0808">Transferase</keyword>
<feature type="compositionally biased region" description="Acidic residues" evidence="14">
    <location>
        <begin position="680"/>
        <end position="694"/>
    </location>
</feature>
<dbReference type="InterPro" id="IPR000719">
    <property type="entry name" value="Prot_kinase_dom"/>
</dbReference>
<dbReference type="SMART" id="SM00220">
    <property type="entry name" value="S_TKc"/>
    <property type="match status" value="1"/>
</dbReference>
<dbReference type="GO" id="GO:0031369">
    <property type="term" value="F:translation initiation factor binding"/>
    <property type="evidence" value="ECO:0007669"/>
    <property type="project" value="EnsemblFungi"/>
</dbReference>
<keyword evidence="13" id="KW-0175">Coiled coil</keyword>
<feature type="coiled-coil region" evidence="13">
    <location>
        <begin position="133"/>
        <end position="170"/>
    </location>
</feature>
<feature type="region of interest" description="Disordered" evidence="14">
    <location>
        <begin position="1540"/>
        <end position="1561"/>
    </location>
</feature>
<feature type="region of interest" description="Disordered" evidence="14">
    <location>
        <begin position="1497"/>
        <end position="1525"/>
    </location>
</feature>
<feature type="domain" description="Protein kinase" evidence="15">
    <location>
        <begin position="243"/>
        <end position="533"/>
    </location>
</feature>
<dbReference type="Proteomes" id="UP000094112">
    <property type="component" value="Unassembled WGS sequence"/>
</dbReference>
<dbReference type="SUPFAM" id="SSF56112">
    <property type="entry name" value="Protein kinase-like (PK-like)"/>
    <property type="match status" value="2"/>
</dbReference>
<evidence type="ECO:0000256" key="10">
    <source>
        <dbReference type="PIRSR" id="PIRSR000660-1"/>
    </source>
</evidence>
<dbReference type="InterPro" id="IPR024435">
    <property type="entry name" value="HisRS-related_dom"/>
</dbReference>
<evidence type="ECO:0000256" key="6">
    <source>
        <dbReference type="ARBA" id="ARBA00022840"/>
    </source>
</evidence>
<evidence type="ECO:0000256" key="8">
    <source>
        <dbReference type="ARBA" id="ARBA00047899"/>
    </source>
</evidence>
<dbReference type="SUPFAM" id="SSF55681">
    <property type="entry name" value="Class II aaRS and biotin synthetases"/>
    <property type="match status" value="1"/>
</dbReference>
<feature type="domain" description="Protein kinase" evidence="15">
    <location>
        <begin position="604"/>
        <end position="974"/>
    </location>
</feature>
<dbReference type="Pfam" id="PF00069">
    <property type="entry name" value="Pkinase"/>
    <property type="match status" value="3"/>
</dbReference>
<dbReference type="GO" id="GO:0003725">
    <property type="term" value="F:double-stranded RNA binding"/>
    <property type="evidence" value="ECO:0007669"/>
    <property type="project" value="EnsemblFungi"/>
</dbReference>
<dbReference type="InterPro" id="IPR045864">
    <property type="entry name" value="aa-tRNA-synth_II/BPL/LPL"/>
</dbReference>
<dbReference type="GO" id="GO:0042803">
    <property type="term" value="F:protein homodimerization activity"/>
    <property type="evidence" value="ECO:0007669"/>
    <property type="project" value="EnsemblFungi"/>
</dbReference>
<dbReference type="GO" id="GO:0043023">
    <property type="term" value="F:ribosomal large subunit binding"/>
    <property type="evidence" value="ECO:0007669"/>
    <property type="project" value="EnsemblFungi"/>
</dbReference>
<evidence type="ECO:0000256" key="13">
    <source>
        <dbReference type="SAM" id="Coils"/>
    </source>
</evidence>
<proteinExistence type="inferred from homology"/>
<dbReference type="CDD" id="cd14012">
    <property type="entry name" value="PK_eIF2AK_GCN2_rpt1"/>
    <property type="match status" value="1"/>
</dbReference>
<name>A0A1E3P177_WICAA</name>
<evidence type="ECO:0000259" key="15">
    <source>
        <dbReference type="PROSITE" id="PS50011"/>
    </source>
</evidence>
<keyword evidence="2" id="KW-0723">Serine/threonine-protein kinase</keyword>
<feature type="domain" description="RWD" evidence="16">
    <location>
        <begin position="16"/>
        <end position="126"/>
    </location>
</feature>
<dbReference type="GO" id="GO:0015934">
    <property type="term" value="C:large ribosomal subunit"/>
    <property type="evidence" value="ECO:0007669"/>
    <property type="project" value="EnsemblFungi"/>
</dbReference>
<dbReference type="PANTHER" id="PTHR11042">
    <property type="entry name" value="EUKARYOTIC TRANSLATION INITIATION FACTOR 2-ALPHA KINASE EIF2-ALPHA KINASE -RELATED"/>
    <property type="match status" value="1"/>
</dbReference>
<dbReference type="FunFam" id="3.30.200.20:FF:000379">
    <property type="entry name" value="eIF-2-alpha kinase GCN2"/>
    <property type="match status" value="1"/>
</dbReference>
<dbReference type="CDD" id="cd14046">
    <property type="entry name" value="STKc_EIF2AK4_GCN2_rpt2"/>
    <property type="match status" value="1"/>
</dbReference>
<feature type="binding site" evidence="11">
    <location>
        <begin position="610"/>
        <end position="618"/>
    </location>
    <ligand>
        <name>ATP</name>
        <dbReference type="ChEBI" id="CHEBI:30616"/>
    </ligand>
</feature>
<dbReference type="CDD" id="cd23823">
    <property type="entry name" value="RWD_GCN2"/>
    <property type="match status" value="1"/>
</dbReference>
<comment type="catalytic activity">
    <reaction evidence="9">
        <text>L-seryl-[protein] + ATP = O-phospho-L-seryl-[protein] + ADP + H(+)</text>
        <dbReference type="Rhea" id="RHEA:17989"/>
        <dbReference type="Rhea" id="RHEA-COMP:9863"/>
        <dbReference type="Rhea" id="RHEA-COMP:11604"/>
        <dbReference type="ChEBI" id="CHEBI:15378"/>
        <dbReference type="ChEBI" id="CHEBI:29999"/>
        <dbReference type="ChEBI" id="CHEBI:30616"/>
        <dbReference type="ChEBI" id="CHEBI:83421"/>
        <dbReference type="ChEBI" id="CHEBI:456216"/>
        <dbReference type="EC" id="2.7.11.1"/>
    </reaction>
</comment>
<dbReference type="InterPro" id="IPR041715">
    <property type="entry name" value="HisRS-like_core"/>
</dbReference>
<feature type="binding site" evidence="12">
    <location>
        <position position="634"/>
    </location>
    <ligand>
        <name>ATP</name>
        <dbReference type="ChEBI" id="CHEBI:30616"/>
    </ligand>
</feature>
<dbReference type="InterPro" id="IPR050339">
    <property type="entry name" value="CC_SR_Kinase"/>
</dbReference>
<dbReference type="EMBL" id="KV454211">
    <property type="protein sequence ID" value="ODQ58944.1"/>
    <property type="molecule type" value="Genomic_DNA"/>
</dbReference>
<evidence type="ECO:0000256" key="7">
    <source>
        <dbReference type="ARBA" id="ARBA00037982"/>
    </source>
</evidence>
<keyword evidence="6 11" id="KW-0067">ATP-binding</keyword>
<dbReference type="InterPro" id="IPR036621">
    <property type="entry name" value="Anticodon-bd_dom_sf"/>
</dbReference>
<dbReference type="InterPro" id="IPR016255">
    <property type="entry name" value="Gcn2"/>
</dbReference>
<dbReference type="FunFam" id="3.10.110.10:FF:000050">
    <property type="entry name" value="eIF-2-alpha kinase GCN2"/>
    <property type="match status" value="1"/>
</dbReference>
<evidence type="ECO:0000256" key="1">
    <source>
        <dbReference type="ARBA" id="ARBA00012513"/>
    </source>
</evidence>
<comment type="similarity">
    <text evidence="7">Belongs to the protein kinase superfamily. Ser/Thr protein kinase family. GCN2 subfamily.</text>
</comment>
<dbReference type="GO" id="GO:0022626">
    <property type="term" value="C:cytosolic ribosome"/>
    <property type="evidence" value="ECO:0007669"/>
    <property type="project" value="EnsemblFungi"/>
</dbReference>